<dbReference type="RefSeq" id="WP_135818427.1">
    <property type="nucleotide sequence ID" value="NZ_SRPG01000181.1"/>
</dbReference>
<protein>
    <submittedName>
        <fullName evidence="2">Uncharacterized protein</fullName>
    </submittedName>
</protein>
<name>A0A4Z1CES7_9RHOB</name>
<feature type="compositionally biased region" description="Low complexity" evidence="1">
    <location>
        <begin position="126"/>
        <end position="139"/>
    </location>
</feature>
<dbReference type="EMBL" id="SRPG01000181">
    <property type="protein sequence ID" value="TGN53780.1"/>
    <property type="molecule type" value="Genomic_DNA"/>
</dbReference>
<feature type="compositionally biased region" description="Basic and acidic residues" evidence="1">
    <location>
        <begin position="57"/>
        <end position="66"/>
    </location>
</feature>
<accession>A0A4Z1CES7</accession>
<comment type="caution">
    <text evidence="2">The sequence shown here is derived from an EMBL/GenBank/DDBJ whole genome shotgun (WGS) entry which is preliminary data.</text>
</comment>
<reference evidence="2 3" key="1">
    <citation type="submission" date="2019-03" db="EMBL/GenBank/DDBJ databases">
        <authorList>
            <person name="Li J."/>
        </authorList>
    </citation>
    <scope>NUCLEOTIDE SEQUENCE [LARGE SCALE GENOMIC DNA]</scope>
    <source>
        <strain evidence="2 3">3058</strain>
    </source>
</reference>
<proteinExistence type="predicted"/>
<evidence type="ECO:0000313" key="2">
    <source>
        <dbReference type="EMBL" id="TGN53780.1"/>
    </source>
</evidence>
<keyword evidence="3" id="KW-1185">Reference proteome</keyword>
<dbReference type="Proteomes" id="UP000297972">
    <property type="component" value="Unassembled WGS sequence"/>
</dbReference>
<evidence type="ECO:0000256" key="1">
    <source>
        <dbReference type="SAM" id="MobiDB-lite"/>
    </source>
</evidence>
<organism evidence="2 3">
    <name type="scientific">Paracoccus liaowanqingii</name>
    <dbReference type="NCBI Taxonomy" id="2560053"/>
    <lineage>
        <taxon>Bacteria</taxon>
        <taxon>Pseudomonadati</taxon>
        <taxon>Pseudomonadota</taxon>
        <taxon>Alphaproteobacteria</taxon>
        <taxon>Rhodobacterales</taxon>
        <taxon>Paracoccaceae</taxon>
        <taxon>Paracoccus</taxon>
    </lineage>
</organism>
<feature type="region of interest" description="Disordered" evidence="1">
    <location>
        <begin position="106"/>
        <end position="154"/>
    </location>
</feature>
<dbReference type="OrthoDB" id="7769367at2"/>
<feature type="compositionally biased region" description="Polar residues" evidence="1">
    <location>
        <begin position="108"/>
        <end position="118"/>
    </location>
</feature>
<dbReference type="AlphaFoldDB" id="A0A4Z1CES7"/>
<feature type="region of interest" description="Disordered" evidence="1">
    <location>
        <begin position="1"/>
        <end position="78"/>
    </location>
</feature>
<sequence length="326" mass="34620">MATSFNPFTGGFDSGDAHTGSSSGIASPDSKPRTTPTDSSEFRHRNEGRWVGSSELARGEGIERTVRSPGGFPVINRGYQGTDLVKLPQGGQMTLDMAAQLGFANRNPDGTFSFSSGAGSDRENAPEGQQQGQPSGDPQEAPNEAETFRASDSAKEAMTSLVSTLAPSTQMAALNAVVETGSVSPEMIERLAQQSGADPVELARQVEAAHEGFYDAVMDRVGTLGVHDADLFGEFIEGDSRMAKQMQKAVRDMVTNNDPTGFDGLAQKFTQSLDMLDPESVTDALKASGIPSRRGNNGQILMSPPEHGEVSYREAVRMGLIKVSRA</sequence>
<evidence type="ECO:0000313" key="3">
    <source>
        <dbReference type="Proteomes" id="UP000297972"/>
    </source>
</evidence>
<gene>
    <name evidence="2" type="ORF">E4L95_15895</name>
</gene>